<dbReference type="Proteomes" id="UP000219036">
    <property type="component" value="Unassembled WGS sequence"/>
</dbReference>
<dbReference type="PANTHER" id="PTHR11880">
    <property type="entry name" value="RIBOSOMAL PROTEIN S19P FAMILY MEMBER"/>
    <property type="match status" value="1"/>
</dbReference>
<dbReference type="GO" id="GO:0019843">
    <property type="term" value="F:rRNA binding"/>
    <property type="evidence" value="ECO:0007669"/>
    <property type="project" value="UniProtKB-UniRule"/>
</dbReference>
<evidence type="ECO:0000256" key="4">
    <source>
        <dbReference type="ARBA" id="ARBA00022980"/>
    </source>
</evidence>
<reference evidence="10" key="1">
    <citation type="submission" date="2017-09" db="EMBL/GenBank/DDBJ databases">
        <authorList>
            <person name="Varghese N."/>
            <person name="Submissions S."/>
        </authorList>
    </citation>
    <scope>NUCLEOTIDE SEQUENCE [LARGE SCALE GENOMIC DNA]</scope>
    <source>
        <strain evidence="10">DSM 15103</strain>
    </source>
</reference>
<keyword evidence="10" id="KW-1185">Reference proteome</keyword>
<dbReference type="GO" id="GO:0005737">
    <property type="term" value="C:cytoplasm"/>
    <property type="evidence" value="ECO:0007669"/>
    <property type="project" value="UniProtKB-ARBA"/>
</dbReference>
<dbReference type="InterPro" id="IPR005732">
    <property type="entry name" value="Ribosomal_uS19_bac-type"/>
</dbReference>
<dbReference type="NCBIfam" id="TIGR01050">
    <property type="entry name" value="rpsS_bact"/>
    <property type="match status" value="1"/>
</dbReference>
<dbReference type="PIRSF" id="PIRSF002144">
    <property type="entry name" value="Ribosomal_S19"/>
    <property type="match status" value="1"/>
</dbReference>
<dbReference type="PROSITE" id="PS00323">
    <property type="entry name" value="RIBOSOMAL_S19"/>
    <property type="match status" value="1"/>
</dbReference>
<dbReference type="InterPro" id="IPR020934">
    <property type="entry name" value="Ribosomal_uS19_CS"/>
</dbReference>
<evidence type="ECO:0000256" key="5">
    <source>
        <dbReference type="ARBA" id="ARBA00023274"/>
    </source>
</evidence>
<dbReference type="FunFam" id="3.30.860.10:FF:000001">
    <property type="entry name" value="30S ribosomal protein S19"/>
    <property type="match status" value="1"/>
</dbReference>
<protein>
    <recommendedName>
        <fullName evidence="6 7">Small ribosomal subunit protein uS19</fullName>
    </recommendedName>
</protein>
<evidence type="ECO:0000256" key="2">
    <source>
        <dbReference type="ARBA" id="ARBA00022730"/>
    </source>
</evidence>
<dbReference type="HAMAP" id="MF_00531">
    <property type="entry name" value="Ribosomal_uS19"/>
    <property type="match status" value="1"/>
</dbReference>
<evidence type="ECO:0000256" key="6">
    <source>
        <dbReference type="ARBA" id="ARBA00035163"/>
    </source>
</evidence>
<sequence>MGYKGKWNERNKNPYVNEKILKKIRKMNETGERKIIKVWDRACTITEEMVGHTIAVYNGMKFIPVYIQPEMVGHKLGEFSLTRTFRGHPDKSAKAVKKK</sequence>
<keyword evidence="5 7" id="KW-0687">Ribonucleoprotein</keyword>
<dbReference type="SUPFAM" id="SSF54570">
    <property type="entry name" value="Ribosomal protein S19"/>
    <property type="match status" value="1"/>
</dbReference>
<dbReference type="InterPro" id="IPR023575">
    <property type="entry name" value="Ribosomal_uS19_SF"/>
</dbReference>
<name>A0A285NPP2_9AQUI</name>
<dbReference type="AlphaFoldDB" id="A0A285NPP2"/>
<dbReference type="PANTHER" id="PTHR11880:SF8">
    <property type="entry name" value="SMALL RIBOSOMAL SUBUNIT PROTEIN US19M"/>
    <property type="match status" value="1"/>
</dbReference>
<evidence type="ECO:0000256" key="7">
    <source>
        <dbReference type="HAMAP-Rule" id="MF_00531"/>
    </source>
</evidence>
<keyword evidence="3 7" id="KW-0694">RNA-binding</keyword>
<accession>A0A285NPP2</accession>
<evidence type="ECO:0000313" key="10">
    <source>
        <dbReference type="Proteomes" id="UP000219036"/>
    </source>
</evidence>
<proteinExistence type="inferred from homology"/>
<keyword evidence="2 7" id="KW-0699">rRNA-binding</keyword>
<evidence type="ECO:0000313" key="9">
    <source>
        <dbReference type="EMBL" id="SNZ10937.1"/>
    </source>
</evidence>
<dbReference type="GO" id="GO:0000028">
    <property type="term" value="P:ribosomal small subunit assembly"/>
    <property type="evidence" value="ECO:0007669"/>
    <property type="project" value="TreeGrafter"/>
</dbReference>
<dbReference type="InterPro" id="IPR002222">
    <property type="entry name" value="Ribosomal_uS19"/>
</dbReference>
<organism evidence="9 10">
    <name type="scientific">Persephonella hydrogeniphila</name>
    <dbReference type="NCBI Taxonomy" id="198703"/>
    <lineage>
        <taxon>Bacteria</taxon>
        <taxon>Pseudomonadati</taxon>
        <taxon>Aquificota</taxon>
        <taxon>Aquificia</taxon>
        <taxon>Aquificales</taxon>
        <taxon>Hydrogenothermaceae</taxon>
        <taxon>Persephonella</taxon>
    </lineage>
</organism>
<gene>
    <name evidence="7" type="primary">rpsS</name>
    <name evidence="9" type="ORF">SAMN06265182_1965</name>
</gene>
<evidence type="ECO:0000256" key="3">
    <source>
        <dbReference type="ARBA" id="ARBA00022884"/>
    </source>
</evidence>
<dbReference type="Gene3D" id="3.30.860.10">
    <property type="entry name" value="30s Ribosomal Protein S19, Chain A"/>
    <property type="match status" value="1"/>
</dbReference>
<evidence type="ECO:0000256" key="8">
    <source>
        <dbReference type="RuleBase" id="RU003485"/>
    </source>
</evidence>
<dbReference type="EMBL" id="OBEI01000012">
    <property type="protein sequence ID" value="SNZ10937.1"/>
    <property type="molecule type" value="Genomic_DNA"/>
</dbReference>
<dbReference type="RefSeq" id="WP_097001107.1">
    <property type="nucleotide sequence ID" value="NZ_OBEI01000012.1"/>
</dbReference>
<dbReference type="GO" id="GO:0015935">
    <property type="term" value="C:small ribosomal subunit"/>
    <property type="evidence" value="ECO:0007669"/>
    <property type="project" value="InterPro"/>
</dbReference>
<dbReference type="Pfam" id="PF00203">
    <property type="entry name" value="Ribosomal_S19"/>
    <property type="match status" value="1"/>
</dbReference>
<dbReference type="OrthoDB" id="9797833at2"/>
<keyword evidence="4 7" id="KW-0689">Ribosomal protein</keyword>
<comment type="similarity">
    <text evidence="1 7 8">Belongs to the universal ribosomal protein uS19 family.</text>
</comment>
<evidence type="ECO:0000256" key="1">
    <source>
        <dbReference type="ARBA" id="ARBA00007345"/>
    </source>
</evidence>
<comment type="function">
    <text evidence="7">Protein S19 forms a complex with S13 that binds strongly to the 16S ribosomal RNA.</text>
</comment>
<dbReference type="GO" id="GO:0003735">
    <property type="term" value="F:structural constituent of ribosome"/>
    <property type="evidence" value="ECO:0007669"/>
    <property type="project" value="InterPro"/>
</dbReference>
<dbReference type="GO" id="GO:0006412">
    <property type="term" value="P:translation"/>
    <property type="evidence" value="ECO:0007669"/>
    <property type="project" value="UniProtKB-UniRule"/>
</dbReference>
<dbReference type="PRINTS" id="PR00975">
    <property type="entry name" value="RIBOSOMALS19"/>
</dbReference>